<name>A0A8K0K0C9_LADFU</name>
<dbReference type="GO" id="GO:0005886">
    <property type="term" value="C:plasma membrane"/>
    <property type="evidence" value="ECO:0007669"/>
    <property type="project" value="UniProtKB-SubCell"/>
</dbReference>
<keyword evidence="4 8" id="KW-0812">Transmembrane</keyword>
<evidence type="ECO:0000256" key="4">
    <source>
        <dbReference type="ARBA" id="ARBA00022692"/>
    </source>
</evidence>
<evidence type="ECO:0000256" key="3">
    <source>
        <dbReference type="ARBA" id="ARBA00022475"/>
    </source>
</evidence>
<evidence type="ECO:0000256" key="2">
    <source>
        <dbReference type="ARBA" id="ARBA00010532"/>
    </source>
</evidence>
<dbReference type="PRINTS" id="PR01609">
    <property type="entry name" value="CD36FAMILY"/>
</dbReference>
<dbReference type="AlphaFoldDB" id="A0A8K0K0C9"/>
<evidence type="ECO:0000313" key="10">
    <source>
        <dbReference type="Proteomes" id="UP000792457"/>
    </source>
</evidence>
<comment type="similarity">
    <text evidence="2">Belongs to the CD36 family.</text>
</comment>
<evidence type="ECO:0000256" key="1">
    <source>
        <dbReference type="ARBA" id="ARBA00004236"/>
    </source>
</evidence>
<dbReference type="EMBL" id="KZ308260">
    <property type="protein sequence ID" value="KAG8225962.1"/>
    <property type="molecule type" value="Genomic_DNA"/>
</dbReference>
<keyword evidence="6 8" id="KW-0472">Membrane</keyword>
<dbReference type="GO" id="GO:0005737">
    <property type="term" value="C:cytoplasm"/>
    <property type="evidence" value="ECO:0007669"/>
    <property type="project" value="TreeGrafter"/>
</dbReference>
<evidence type="ECO:0000256" key="5">
    <source>
        <dbReference type="ARBA" id="ARBA00022989"/>
    </source>
</evidence>
<evidence type="ECO:0000256" key="6">
    <source>
        <dbReference type="ARBA" id="ARBA00023136"/>
    </source>
</evidence>
<dbReference type="PROSITE" id="PS51257">
    <property type="entry name" value="PROKAR_LIPOPROTEIN"/>
    <property type="match status" value="1"/>
</dbReference>
<keyword evidence="7" id="KW-0325">Glycoprotein</keyword>
<dbReference type="GO" id="GO:0005044">
    <property type="term" value="F:scavenger receptor activity"/>
    <property type="evidence" value="ECO:0007669"/>
    <property type="project" value="TreeGrafter"/>
</dbReference>
<dbReference type="Proteomes" id="UP000792457">
    <property type="component" value="Unassembled WGS sequence"/>
</dbReference>
<comment type="caution">
    <text evidence="9">The sequence shown here is derived from an EMBL/GenBank/DDBJ whole genome shotgun (WGS) entry which is preliminary data.</text>
</comment>
<protein>
    <submittedName>
        <fullName evidence="9">Uncharacterized protein</fullName>
    </submittedName>
</protein>
<accession>A0A8K0K0C9</accession>
<keyword evidence="5 8" id="KW-1133">Transmembrane helix</keyword>
<dbReference type="Pfam" id="PF01130">
    <property type="entry name" value="CD36"/>
    <property type="match status" value="1"/>
</dbReference>
<dbReference type="InterPro" id="IPR002159">
    <property type="entry name" value="CD36_fam"/>
</dbReference>
<gene>
    <name evidence="9" type="ORF">J437_LFUL006191</name>
</gene>
<proteinExistence type="inferred from homology"/>
<dbReference type="OrthoDB" id="514335at2759"/>
<feature type="transmembrane region" description="Helical" evidence="8">
    <location>
        <begin position="5"/>
        <end position="26"/>
    </location>
</feature>
<feature type="transmembrane region" description="Helical" evidence="8">
    <location>
        <begin position="431"/>
        <end position="460"/>
    </location>
</feature>
<dbReference type="PANTHER" id="PTHR11923">
    <property type="entry name" value="SCAVENGER RECEPTOR CLASS B TYPE-1 SR-B1"/>
    <property type="match status" value="1"/>
</dbReference>
<evidence type="ECO:0000256" key="7">
    <source>
        <dbReference type="ARBA" id="ARBA00023180"/>
    </source>
</evidence>
<evidence type="ECO:0000256" key="8">
    <source>
        <dbReference type="SAM" id="Phobius"/>
    </source>
</evidence>
<dbReference type="PANTHER" id="PTHR11923:SF114">
    <property type="entry name" value="FI02050P-RELATED"/>
    <property type="match status" value="1"/>
</dbReference>
<organism evidence="9 10">
    <name type="scientific">Ladona fulva</name>
    <name type="common">Scarce chaser dragonfly</name>
    <name type="synonym">Libellula fulva</name>
    <dbReference type="NCBI Taxonomy" id="123851"/>
    <lineage>
        <taxon>Eukaryota</taxon>
        <taxon>Metazoa</taxon>
        <taxon>Ecdysozoa</taxon>
        <taxon>Arthropoda</taxon>
        <taxon>Hexapoda</taxon>
        <taxon>Insecta</taxon>
        <taxon>Pterygota</taxon>
        <taxon>Palaeoptera</taxon>
        <taxon>Odonata</taxon>
        <taxon>Epiprocta</taxon>
        <taxon>Anisoptera</taxon>
        <taxon>Libelluloidea</taxon>
        <taxon>Libellulidae</taxon>
        <taxon>Ladona</taxon>
    </lineage>
</organism>
<keyword evidence="10" id="KW-1185">Reference proteome</keyword>
<keyword evidence="3" id="KW-1003">Cell membrane</keyword>
<sequence length="476" mass="54015">MVRPIFILFGAAIACIVVGGAMSWLWHPIFHNILKAQLQLTETSRSFNLWKETPIPMFIEFHLFNCTNSEEVIKEHAKPELVELGPYVFSEEHSKVNITWNENATISFNQIRRWHFLPEMSNGSLDDVVVNLNVMSLAVAHMAPKIGSSLVINLILDKNGVIWSNNTVGDLLFNGCEDKILDFLNHYEPLTHIHIPFDKFGWFYMRNESWSYDGNFTMYTGVPFLEKLGKMDSWNNFTEVPYYDSYCAEVNGTAGELWPPYEEGEQITMFVSDLCRSLTMDYEEEISVHGLTGRKYVAGRKVVASPDENPENGCFWRGNSFPSGIIDVSECKNGAPAYISYPNFYLADKFYPEKVVGMKPRKDLHEFQITLEPLTGVPLDVAASLQINLHLQPFEDIHLYKDVPDLFMPMLWFTQRARITEDLASQLKVPVLALIVGTGTFFGILGLGLFLALVGILIVLRHSLRGAEGAPLLRNE</sequence>
<reference evidence="9" key="2">
    <citation type="submission" date="2017-10" db="EMBL/GenBank/DDBJ databases">
        <title>Ladona fulva Genome sequencing and assembly.</title>
        <authorList>
            <person name="Murali S."/>
            <person name="Richards S."/>
            <person name="Bandaranaike D."/>
            <person name="Bellair M."/>
            <person name="Blankenburg K."/>
            <person name="Chao H."/>
            <person name="Dinh H."/>
            <person name="Doddapaneni H."/>
            <person name="Dugan-Rocha S."/>
            <person name="Elkadiri S."/>
            <person name="Gnanaolivu R."/>
            <person name="Hernandez B."/>
            <person name="Skinner E."/>
            <person name="Javaid M."/>
            <person name="Lee S."/>
            <person name="Li M."/>
            <person name="Ming W."/>
            <person name="Munidasa M."/>
            <person name="Muniz J."/>
            <person name="Nguyen L."/>
            <person name="Hughes D."/>
            <person name="Osuji N."/>
            <person name="Pu L.-L."/>
            <person name="Puazo M."/>
            <person name="Qu C."/>
            <person name="Quiroz J."/>
            <person name="Raj R."/>
            <person name="Weissenberger G."/>
            <person name="Xin Y."/>
            <person name="Zou X."/>
            <person name="Han Y."/>
            <person name="Worley K."/>
            <person name="Muzny D."/>
            <person name="Gibbs R."/>
        </authorList>
    </citation>
    <scope>NUCLEOTIDE SEQUENCE</scope>
    <source>
        <strain evidence="9">Sampled in the wild</strain>
    </source>
</reference>
<comment type="subcellular location">
    <subcellularLocation>
        <location evidence="1">Cell membrane</location>
    </subcellularLocation>
</comment>
<evidence type="ECO:0000313" key="9">
    <source>
        <dbReference type="EMBL" id="KAG8225962.1"/>
    </source>
</evidence>
<reference evidence="9" key="1">
    <citation type="submission" date="2013-04" db="EMBL/GenBank/DDBJ databases">
        <authorList>
            <person name="Qu J."/>
            <person name="Murali S.C."/>
            <person name="Bandaranaike D."/>
            <person name="Bellair M."/>
            <person name="Blankenburg K."/>
            <person name="Chao H."/>
            <person name="Dinh H."/>
            <person name="Doddapaneni H."/>
            <person name="Downs B."/>
            <person name="Dugan-Rocha S."/>
            <person name="Elkadiri S."/>
            <person name="Gnanaolivu R.D."/>
            <person name="Hernandez B."/>
            <person name="Javaid M."/>
            <person name="Jayaseelan J.C."/>
            <person name="Lee S."/>
            <person name="Li M."/>
            <person name="Ming W."/>
            <person name="Munidasa M."/>
            <person name="Muniz J."/>
            <person name="Nguyen L."/>
            <person name="Ongeri F."/>
            <person name="Osuji N."/>
            <person name="Pu L.-L."/>
            <person name="Puazo M."/>
            <person name="Qu C."/>
            <person name="Quiroz J."/>
            <person name="Raj R."/>
            <person name="Weissenberger G."/>
            <person name="Xin Y."/>
            <person name="Zou X."/>
            <person name="Han Y."/>
            <person name="Richards S."/>
            <person name="Worley K."/>
            <person name="Muzny D."/>
            <person name="Gibbs R."/>
        </authorList>
    </citation>
    <scope>NUCLEOTIDE SEQUENCE</scope>
    <source>
        <strain evidence="9">Sampled in the wild</strain>
    </source>
</reference>